<dbReference type="RefSeq" id="WP_041849558.1">
    <property type="nucleotide sequence ID" value="NZ_KL503804.1"/>
</dbReference>
<sequence length="213" mass="24377">MVFINSFRSHIRTEEYQKNNSLHVKQGFNEIVQDTLQASLVYINTRDVFCSTVYDALLCIQESSNNKGRVTDFSFHLNSVANFVDWLGELADDGVSSFQDYDGTPKKYFQVYVPVTVNGDQWKNFLNSLDKEEKLSNGTQVLLDITENDSAKVYNQSGVENFAKNLTSWKQSNISSAIWGRRMIDEESIQQFQQESKQIFTGAIGSIRFSIIY</sequence>
<accession>A0A072R117</accession>
<dbReference type="EMBL" id="ASIV01000005">
    <property type="protein sequence ID" value="KEG19613.1"/>
    <property type="molecule type" value="Genomic_DNA"/>
</dbReference>
<protein>
    <submittedName>
        <fullName evidence="1">Uncharacterized protein</fullName>
    </submittedName>
</protein>
<reference evidence="1 2" key="1">
    <citation type="submission" date="2013-04" db="EMBL/GenBank/DDBJ databases">
        <title>The Genome Sequence of Bartonella bacilliformis Ver097.</title>
        <authorList>
            <consortium name="The Broad Institute Genomics Platform"/>
            <consortium name="The Broad Institute Genome Sequencing Center for Infectious Disease"/>
            <person name="Feldgarden M."/>
            <person name="Kirby J."/>
            <person name="Birtles R."/>
            <person name="Dasch G."/>
            <person name="Hendrix L."/>
            <person name="Koehler J."/>
            <person name="Walker B."/>
            <person name="Young S.K."/>
            <person name="Zeng Q."/>
            <person name="Gargeya S."/>
            <person name="Fitzgerald M."/>
            <person name="Haas B."/>
            <person name="Abouelleil A."/>
            <person name="Allen A.W."/>
            <person name="Alvarado L."/>
            <person name="Arachchi H.M."/>
            <person name="Berlin A.M."/>
            <person name="Chapman S.B."/>
            <person name="Gainer-Dewar J."/>
            <person name="Goldberg J."/>
            <person name="Griggs A."/>
            <person name="Gujja S."/>
            <person name="Hansen M."/>
            <person name="Howarth C."/>
            <person name="Imamovic A."/>
            <person name="Ireland A."/>
            <person name="Larimer J."/>
            <person name="McCowan C."/>
            <person name="Murphy C."/>
            <person name="Pearson M."/>
            <person name="Poon T.W."/>
            <person name="Priest M."/>
            <person name="Roberts A."/>
            <person name="Saif S."/>
            <person name="Shea T."/>
            <person name="Sisk P."/>
            <person name="Sykes S."/>
            <person name="Wortman J."/>
            <person name="Nusbaum C."/>
            <person name="Birren B."/>
        </authorList>
    </citation>
    <scope>NUCLEOTIDE SEQUENCE [LARGE SCALE GENOMIC DNA]</scope>
    <source>
        <strain evidence="1 2">Ver097</strain>
    </source>
</reference>
<dbReference type="HOGENOM" id="CLU_112336_0_0_5"/>
<evidence type="ECO:0000313" key="2">
    <source>
        <dbReference type="Proteomes" id="UP000031740"/>
    </source>
</evidence>
<comment type="caution">
    <text evidence="1">The sequence shown here is derived from an EMBL/GenBank/DDBJ whole genome shotgun (WGS) entry which is preliminary data.</text>
</comment>
<dbReference type="PATRIC" id="fig|1293911.3.peg.853"/>
<evidence type="ECO:0000313" key="1">
    <source>
        <dbReference type="EMBL" id="KEG19613.1"/>
    </source>
</evidence>
<dbReference type="Proteomes" id="UP000031740">
    <property type="component" value="Unassembled WGS sequence"/>
</dbReference>
<gene>
    <name evidence="1" type="ORF">H710_00821</name>
</gene>
<proteinExistence type="predicted"/>
<dbReference type="AlphaFoldDB" id="A0A072R117"/>
<name>A0A072R117_BARBA</name>
<organism evidence="1 2">
    <name type="scientific">Bartonella bacilliformis Ver097</name>
    <dbReference type="NCBI Taxonomy" id="1293911"/>
    <lineage>
        <taxon>Bacteria</taxon>
        <taxon>Pseudomonadati</taxon>
        <taxon>Pseudomonadota</taxon>
        <taxon>Alphaproteobacteria</taxon>
        <taxon>Hyphomicrobiales</taxon>
        <taxon>Bartonellaceae</taxon>
        <taxon>Bartonella</taxon>
    </lineage>
</organism>